<protein>
    <submittedName>
        <fullName evidence="2">Uncharacterized protein</fullName>
    </submittedName>
</protein>
<organism evidence="2 3">
    <name type="scientific">Hymenobacter fastidiosus</name>
    <dbReference type="NCBI Taxonomy" id="486264"/>
    <lineage>
        <taxon>Bacteria</taxon>
        <taxon>Pseudomonadati</taxon>
        <taxon>Bacteroidota</taxon>
        <taxon>Cytophagia</taxon>
        <taxon>Cytophagales</taxon>
        <taxon>Hymenobacteraceae</taxon>
        <taxon>Hymenobacter</taxon>
    </lineage>
</organism>
<keyword evidence="3" id="KW-1185">Reference proteome</keyword>
<keyword evidence="1" id="KW-0732">Signal</keyword>
<dbReference type="EMBL" id="BAABDJ010000018">
    <property type="protein sequence ID" value="GAA4008847.1"/>
    <property type="molecule type" value="Genomic_DNA"/>
</dbReference>
<comment type="caution">
    <text evidence="2">The sequence shown here is derived from an EMBL/GenBank/DDBJ whole genome shotgun (WGS) entry which is preliminary data.</text>
</comment>
<sequence length="204" mass="22707">MSRILFQGPLIAALFSFAPALGQVQATPSPSILGSIAASYAAKEFSKEVAVYRAKEFVMREILGPSSEVVKFDIDPLAASSSGELTSLVYQSATKSKEGLILGFFGDRWNAQGVVYQGYAFKSIPKEKALEMLAFIDKQLADNSTYFIVGGESANIYFQYDDMIFLINKTSGGIKTRVFWQDFDAEWEDVAYQRTKKRLMKKLN</sequence>
<evidence type="ECO:0000313" key="2">
    <source>
        <dbReference type="EMBL" id="GAA4008847.1"/>
    </source>
</evidence>
<evidence type="ECO:0000256" key="1">
    <source>
        <dbReference type="SAM" id="SignalP"/>
    </source>
</evidence>
<feature type="signal peptide" evidence="1">
    <location>
        <begin position="1"/>
        <end position="22"/>
    </location>
</feature>
<accession>A0ABP7SAK4</accession>
<gene>
    <name evidence="2" type="ORF">GCM10022408_21230</name>
</gene>
<dbReference type="Proteomes" id="UP001500567">
    <property type="component" value="Unassembled WGS sequence"/>
</dbReference>
<name>A0ABP7SAK4_9BACT</name>
<reference evidence="3" key="1">
    <citation type="journal article" date="2019" name="Int. J. Syst. Evol. Microbiol.">
        <title>The Global Catalogue of Microorganisms (GCM) 10K type strain sequencing project: providing services to taxonomists for standard genome sequencing and annotation.</title>
        <authorList>
            <consortium name="The Broad Institute Genomics Platform"/>
            <consortium name="The Broad Institute Genome Sequencing Center for Infectious Disease"/>
            <person name="Wu L."/>
            <person name="Ma J."/>
        </authorList>
    </citation>
    <scope>NUCLEOTIDE SEQUENCE [LARGE SCALE GENOMIC DNA]</scope>
    <source>
        <strain evidence="3">JCM 17224</strain>
    </source>
</reference>
<proteinExistence type="predicted"/>
<feature type="chain" id="PRO_5046574233" evidence="1">
    <location>
        <begin position="23"/>
        <end position="204"/>
    </location>
</feature>
<evidence type="ECO:0000313" key="3">
    <source>
        <dbReference type="Proteomes" id="UP001500567"/>
    </source>
</evidence>